<evidence type="ECO:0000259" key="8">
    <source>
        <dbReference type="PROSITE" id="PS50855"/>
    </source>
</evidence>
<evidence type="ECO:0000313" key="9">
    <source>
        <dbReference type="EMBL" id="ADG30843.1"/>
    </source>
</evidence>
<keyword evidence="3 6" id="KW-0812">Transmembrane</keyword>
<reference evidence="9" key="1">
    <citation type="submission" date="2010-04" db="EMBL/GenBank/DDBJ databases">
        <title>Complete sequence of Thiomonas intermedia K12.</title>
        <authorList>
            <consortium name="US DOE Joint Genome Institute"/>
            <person name="Lucas S."/>
            <person name="Copeland A."/>
            <person name="Lapidus A."/>
            <person name="Cheng J.-F."/>
            <person name="Bruce D."/>
            <person name="Goodwin L."/>
            <person name="Pitluck S."/>
            <person name="Davenport K."/>
            <person name="Detter J.C."/>
            <person name="Han C."/>
            <person name="Tapia R."/>
            <person name="Land M."/>
            <person name="Hauser L."/>
            <person name="Kyrpides N."/>
            <person name="Ovchinnikova G."/>
            <person name="Kerfeld C.A."/>
            <person name="Cannon G.C."/>
            <person name="Heinhorst S."/>
            <person name="Woyke T."/>
        </authorList>
    </citation>
    <scope>NUCLEOTIDE SEQUENCE [LARGE SCALE GENOMIC DNA]</scope>
    <source>
        <strain evidence="9">K12</strain>
    </source>
</reference>
<dbReference type="PANTHER" id="PTHR10422">
    <property type="entry name" value="CYTOCHROME C OXIDASE SUBUNIT 1"/>
    <property type="match status" value="1"/>
</dbReference>
<feature type="transmembrane region" description="Helical" evidence="7">
    <location>
        <begin position="108"/>
        <end position="127"/>
    </location>
</feature>
<feature type="transmembrane region" description="Helical" evidence="7">
    <location>
        <begin position="389"/>
        <end position="410"/>
    </location>
</feature>
<keyword evidence="4 7" id="KW-1133">Transmembrane helix</keyword>
<feature type="transmembrane region" description="Helical" evidence="7">
    <location>
        <begin position="188"/>
        <end position="211"/>
    </location>
</feature>
<organism evidence="9">
    <name type="scientific">Thiomonas intermedia (strain K12)</name>
    <name type="common">Thiobacillus intermedius</name>
    <dbReference type="NCBI Taxonomy" id="75379"/>
    <lineage>
        <taxon>Bacteria</taxon>
        <taxon>Pseudomonadati</taxon>
        <taxon>Pseudomonadota</taxon>
        <taxon>Betaproteobacteria</taxon>
        <taxon>Burkholderiales</taxon>
        <taxon>Thiomonas</taxon>
    </lineage>
</organism>
<keyword evidence="6" id="KW-0479">Metal-binding</keyword>
<evidence type="ECO:0000256" key="5">
    <source>
        <dbReference type="ARBA" id="ARBA00023136"/>
    </source>
</evidence>
<feature type="transmembrane region" description="Helical" evidence="7">
    <location>
        <begin position="473"/>
        <end position="500"/>
    </location>
</feature>
<evidence type="ECO:0000256" key="1">
    <source>
        <dbReference type="ARBA" id="ARBA00004141"/>
    </source>
</evidence>
<sequence length="567" mass="62398">MSATLSNNAPRILATPTAGEIAGEKTMLLAFWVTGFLALAVGIAIGVLQSSNYAGINLYPYLQPFLKSYYQGLTMHGVLNAYVFTFFTISGWLMYLPARELKLKPNMGLAWFTYALMLIGTLMAAYGMFDNSSSVLYTMYAPLKGSAWFYLGITLVVVASILPLFVVLEMRARWKRANPGQLTPLVTYMSATTLLMWLLAALGAGTEAVFLLDPWALGMTQTIDPLLARTLFWWTGHPIVYFWLMPGYVSIYALLPRQAGGKLISDPLARLAFLLLFVFSLPVGTHHQYTDPGISPVIKGIVTALTLSVAIPSLITAFTIALSLEYGGRRRGGKGLMGWWTALPWKDPSVAAQVLALVSFIFGGAGGIVNASWQLDNVVHNTLWIPAHFHLTVGTMTTLVFMGVSFWLLPHLTGRKLYSSKLALWSVWLWFLGLMTWGFAGHWAGMDGVPRRAWVSSLPHDQYMQLYGAVHPALIIVGIGGVIAALGAVLYYIVFFGTLFGQKDSKAMVEIPFTEYITSSEGSLLARVAEPLGLWTLITFVITLAVYIPVFWPMLTHPIHAPGFVLW</sequence>
<dbReference type="InterPro" id="IPR023616">
    <property type="entry name" value="Cyt_c_oxase-like_su1_dom"/>
</dbReference>
<feature type="transmembrane region" description="Helical" evidence="7">
    <location>
        <begin position="422"/>
        <end position="444"/>
    </location>
</feature>
<keyword evidence="2 6" id="KW-0679">Respiratory chain</keyword>
<feature type="transmembrane region" description="Helical" evidence="7">
    <location>
        <begin position="297"/>
        <end position="324"/>
    </location>
</feature>
<proteinExistence type="inferred from homology"/>
<keyword evidence="5 7" id="KW-0472">Membrane</keyword>
<keyword evidence="6" id="KW-0349">Heme</keyword>
<feature type="transmembrane region" description="Helical" evidence="7">
    <location>
        <begin position="350"/>
        <end position="369"/>
    </location>
</feature>
<dbReference type="InterPro" id="IPR023615">
    <property type="entry name" value="Cyt_c_Oxase_su1_BS"/>
</dbReference>
<dbReference type="PROSITE" id="PS50855">
    <property type="entry name" value="COX1"/>
    <property type="match status" value="1"/>
</dbReference>
<keyword evidence="6" id="KW-0408">Iron</keyword>
<dbReference type="Pfam" id="PF00115">
    <property type="entry name" value="COX1"/>
    <property type="match status" value="1"/>
</dbReference>
<dbReference type="PROSITE" id="PS00077">
    <property type="entry name" value="COX1_CUB"/>
    <property type="match status" value="1"/>
</dbReference>
<dbReference type="HOGENOM" id="CLU_033807_1_0_4"/>
<comment type="subcellular location">
    <subcellularLocation>
        <location evidence="1">Membrane</location>
        <topology evidence="1">Multi-pass membrane protein</topology>
    </subcellularLocation>
</comment>
<dbReference type="PANTHER" id="PTHR10422:SF40">
    <property type="entry name" value="CYTOCHROME C OXIDASE SUBUNIT I"/>
    <property type="match status" value="1"/>
</dbReference>
<evidence type="ECO:0000256" key="7">
    <source>
        <dbReference type="SAM" id="Phobius"/>
    </source>
</evidence>
<feature type="domain" description="Cytochrome oxidase subunit I profile" evidence="8">
    <location>
        <begin position="24"/>
        <end position="499"/>
    </location>
</feature>
<evidence type="ECO:0000256" key="2">
    <source>
        <dbReference type="ARBA" id="ARBA00022660"/>
    </source>
</evidence>
<feature type="transmembrane region" description="Helical" evidence="7">
    <location>
        <begin position="29"/>
        <end position="49"/>
    </location>
</feature>
<dbReference type="InterPro" id="IPR000883">
    <property type="entry name" value="Cyt_C_Oxase_1"/>
</dbReference>
<dbReference type="GO" id="GO:0016020">
    <property type="term" value="C:membrane"/>
    <property type="evidence" value="ECO:0007669"/>
    <property type="project" value="UniProtKB-SubCell"/>
</dbReference>
<accession>D5X147</accession>
<feature type="transmembrane region" description="Helical" evidence="7">
    <location>
        <begin position="69"/>
        <end position="96"/>
    </location>
</feature>
<dbReference type="InterPro" id="IPR036927">
    <property type="entry name" value="Cyt_c_oxase-like_su1_sf"/>
</dbReference>
<feature type="transmembrane region" description="Helical" evidence="7">
    <location>
        <begin position="267"/>
        <end position="285"/>
    </location>
</feature>
<comment type="similarity">
    <text evidence="6">Belongs to the heme-copper respiratory oxidase family.</text>
</comment>
<dbReference type="GO" id="GO:0004129">
    <property type="term" value="F:cytochrome-c oxidase activity"/>
    <property type="evidence" value="ECO:0007669"/>
    <property type="project" value="InterPro"/>
</dbReference>
<evidence type="ECO:0000256" key="4">
    <source>
        <dbReference type="ARBA" id="ARBA00022989"/>
    </source>
</evidence>
<dbReference type="KEGG" id="tin:Tint_1461"/>
<dbReference type="eggNOG" id="COG0843">
    <property type="taxonomic scope" value="Bacteria"/>
</dbReference>
<keyword evidence="6" id="KW-0249">Electron transport</keyword>
<feature type="transmembrane region" description="Helical" evidence="7">
    <location>
        <begin position="231"/>
        <end position="255"/>
    </location>
</feature>
<dbReference type="EMBL" id="CP002021">
    <property type="protein sequence ID" value="ADG30843.1"/>
    <property type="molecule type" value="Genomic_DNA"/>
</dbReference>
<name>D5X147_THIK1</name>
<gene>
    <name evidence="9" type="ordered locus">Tint_1461</name>
</gene>
<keyword evidence="6" id="KW-0813">Transport</keyword>
<dbReference type="SUPFAM" id="SSF81442">
    <property type="entry name" value="Cytochrome c oxidase subunit I-like"/>
    <property type="match status" value="1"/>
</dbReference>
<evidence type="ECO:0000256" key="6">
    <source>
        <dbReference type="RuleBase" id="RU000370"/>
    </source>
</evidence>
<dbReference type="Gene3D" id="1.20.210.10">
    <property type="entry name" value="Cytochrome c oxidase-like, subunit I domain"/>
    <property type="match status" value="1"/>
</dbReference>
<evidence type="ECO:0000256" key="3">
    <source>
        <dbReference type="ARBA" id="ARBA00022692"/>
    </source>
</evidence>
<dbReference type="STRING" id="75379.Tint_1461"/>
<protein>
    <submittedName>
        <fullName evidence="9">Cytochrome c oxidase subunit I</fullName>
    </submittedName>
</protein>
<dbReference type="AlphaFoldDB" id="D5X147"/>
<dbReference type="GO" id="GO:0020037">
    <property type="term" value="F:heme binding"/>
    <property type="evidence" value="ECO:0007669"/>
    <property type="project" value="InterPro"/>
</dbReference>
<dbReference type="GO" id="GO:0009060">
    <property type="term" value="P:aerobic respiration"/>
    <property type="evidence" value="ECO:0007669"/>
    <property type="project" value="InterPro"/>
</dbReference>
<feature type="transmembrane region" description="Helical" evidence="7">
    <location>
        <begin position="532"/>
        <end position="552"/>
    </location>
</feature>
<feature type="transmembrane region" description="Helical" evidence="7">
    <location>
        <begin position="147"/>
        <end position="168"/>
    </location>
</feature>
<dbReference type="BioCyc" id="TINT75379:TINT_RS07325-MONOMER"/>
<dbReference type="PRINTS" id="PR01165">
    <property type="entry name" value="CYCOXIDASEI"/>
</dbReference>